<evidence type="ECO:0000256" key="2">
    <source>
        <dbReference type="ARBA" id="ARBA00008610"/>
    </source>
</evidence>
<evidence type="ECO:0000256" key="1">
    <source>
        <dbReference type="ARBA" id="ARBA00004193"/>
    </source>
</evidence>
<comment type="similarity">
    <text evidence="2">Belongs to the BMP lipoprotein family.</text>
</comment>
<accession>A0A7G5C3S7</accession>
<dbReference type="EMBL" id="CP041969">
    <property type="protein sequence ID" value="QMV43861.1"/>
    <property type="molecule type" value="Genomic_DNA"/>
</dbReference>
<feature type="domain" description="ABC transporter substrate-binding protein PnrA-like" evidence="9">
    <location>
        <begin position="52"/>
        <end position="367"/>
    </location>
</feature>
<dbReference type="RefSeq" id="WP_182300100.1">
    <property type="nucleotide sequence ID" value="NZ_CP041969.1"/>
</dbReference>
<dbReference type="CDD" id="cd06354">
    <property type="entry name" value="PBP1_PrnA-like"/>
    <property type="match status" value="1"/>
</dbReference>
<keyword evidence="3" id="KW-1003">Cell membrane</keyword>
<evidence type="ECO:0000259" key="9">
    <source>
        <dbReference type="Pfam" id="PF02608"/>
    </source>
</evidence>
<proteinExistence type="inferred from homology"/>
<dbReference type="Gene3D" id="3.40.50.2300">
    <property type="match status" value="2"/>
</dbReference>
<evidence type="ECO:0000256" key="6">
    <source>
        <dbReference type="ARBA" id="ARBA00023288"/>
    </source>
</evidence>
<sequence length="373" mass="39444">MKKRIVMLAILTMVFTVLAACGNKNNEGSSSSAPASESGSSAPAASPKADFKVGMVTDSGTIDDKSFNQGTWEGVLKAVADLGVKEKYLKPAGTTEADYSKEIGNLYDAGYKFILAPGFKFETAIFKAQDKYQDAKFVIIDGAPHSGDFTPVVKPNTVSVFFAEHESGFLAAIATALEIKEGEAGFIGGMEIPAVQKFNWGFQQGLAYANENLGTKVSIKAENVIYQGSFDNVAAGGQLAAQMYDRGVKVIFAAAGGVGVGAINEAKNRSDVWVVGVDVDQYKDGVKADGKSIILTSAMKKIDTVAFDMIKAEAEGTFPGGQTLTFDAKNDGVGLPKENPNLKPETVAKVDEIFQKLKSGEIKVASEQGSLIK</sequence>
<reference evidence="10 11" key="1">
    <citation type="submission" date="2019-07" db="EMBL/GenBank/DDBJ databases">
        <authorList>
            <person name="Kim J.K."/>
            <person name="Cheong H.-M."/>
            <person name="Choi Y."/>
            <person name="Hwang K.J."/>
            <person name="Lee S."/>
            <person name="Choi C."/>
        </authorList>
    </citation>
    <scope>NUCLEOTIDE SEQUENCE [LARGE SCALE GENOMIC DNA]</scope>
    <source>
        <strain evidence="10 11">KS 22</strain>
    </source>
</reference>
<feature type="compositionally biased region" description="Low complexity" evidence="7">
    <location>
        <begin position="27"/>
        <end position="46"/>
    </location>
</feature>
<keyword evidence="11" id="KW-1185">Reference proteome</keyword>
<dbReference type="PANTHER" id="PTHR34296">
    <property type="entry name" value="TRANSCRIPTIONAL ACTIVATOR PROTEIN MED"/>
    <property type="match status" value="1"/>
</dbReference>
<dbReference type="PROSITE" id="PS51257">
    <property type="entry name" value="PROKAR_LIPOPROTEIN"/>
    <property type="match status" value="1"/>
</dbReference>
<dbReference type="InterPro" id="IPR003760">
    <property type="entry name" value="PnrA-like"/>
</dbReference>
<dbReference type="InterPro" id="IPR050957">
    <property type="entry name" value="BMP_lipoprotein"/>
</dbReference>
<dbReference type="SUPFAM" id="SSF53822">
    <property type="entry name" value="Periplasmic binding protein-like I"/>
    <property type="match status" value="1"/>
</dbReference>
<gene>
    <name evidence="10" type="ORF">FPL14_23835</name>
</gene>
<feature type="signal peptide" evidence="8">
    <location>
        <begin position="1"/>
        <end position="19"/>
    </location>
</feature>
<evidence type="ECO:0000313" key="10">
    <source>
        <dbReference type="EMBL" id="QMV43861.1"/>
    </source>
</evidence>
<keyword evidence="5" id="KW-0472">Membrane</keyword>
<feature type="chain" id="PRO_5028831763" evidence="8">
    <location>
        <begin position="20"/>
        <end position="373"/>
    </location>
</feature>
<keyword evidence="4 8" id="KW-0732">Signal</keyword>
<comment type="subcellular location">
    <subcellularLocation>
        <location evidence="1">Cell membrane</location>
        <topology evidence="1">Lipid-anchor</topology>
    </subcellularLocation>
</comment>
<evidence type="ECO:0000256" key="8">
    <source>
        <dbReference type="SAM" id="SignalP"/>
    </source>
</evidence>
<evidence type="ECO:0000256" key="7">
    <source>
        <dbReference type="SAM" id="MobiDB-lite"/>
    </source>
</evidence>
<evidence type="ECO:0000256" key="4">
    <source>
        <dbReference type="ARBA" id="ARBA00022729"/>
    </source>
</evidence>
<evidence type="ECO:0000313" key="11">
    <source>
        <dbReference type="Proteomes" id="UP000515679"/>
    </source>
</evidence>
<dbReference type="Proteomes" id="UP000515679">
    <property type="component" value="Chromosome"/>
</dbReference>
<organism evidence="10 11">
    <name type="scientific">Cohnella cholangitidis</name>
    <dbReference type="NCBI Taxonomy" id="2598458"/>
    <lineage>
        <taxon>Bacteria</taxon>
        <taxon>Bacillati</taxon>
        <taxon>Bacillota</taxon>
        <taxon>Bacilli</taxon>
        <taxon>Bacillales</taxon>
        <taxon>Paenibacillaceae</taxon>
        <taxon>Cohnella</taxon>
    </lineage>
</organism>
<dbReference type="AlphaFoldDB" id="A0A7G5C3S7"/>
<name>A0A7G5C3S7_9BACL</name>
<dbReference type="InterPro" id="IPR028082">
    <property type="entry name" value="Peripla_BP_I"/>
</dbReference>
<dbReference type="PANTHER" id="PTHR34296:SF2">
    <property type="entry name" value="ABC TRANSPORTER GUANOSINE-BINDING PROTEIN NUPN"/>
    <property type="match status" value="1"/>
</dbReference>
<dbReference type="Pfam" id="PF02608">
    <property type="entry name" value="Bmp"/>
    <property type="match status" value="1"/>
</dbReference>
<feature type="region of interest" description="Disordered" evidence="7">
    <location>
        <begin position="26"/>
        <end position="47"/>
    </location>
</feature>
<evidence type="ECO:0000256" key="3">
    <source>
        <dbReference type="ARBA" id="ARBA00022475"/>
    </source>
</evidence>
<protein>
    <submittedName>
        <fullName evidence="10">BMP family ABC transporter substrate-binding protein</fullName>
    </submittedName>
</protein>
<dbReference type="GO" id="GO:0005886">
    <property type="term" value="C:plasma membrane"/>
    <property type="evidence" value="ECO:0007669"/>
    <property type="project" value="UniProtKB-SubCell"/>
</dbReference>
<evidence type="ECO:0000256" key="5">
    <source>
        <dbReference type="ARBA" id="ARBA00023136"/>
    </source>
</evidence>
<keyword evidence="6" id="KW-0449">Lipoprotein</keyword>
<dbReference type="KEGG" id="cchl:FPL14_23835"/>